<dbReference type="PROSITE" id="PS00455">
    <property type="entry name" value="AMP_BINDING"/>
    <property type="match status" value="1"/>
</dbReference>
<dbReference type="STRING" id="1423734.FC83_GL000247"/>
<dbReference type="AlphaFoldDB" id="X0PTL4"/>
<dbReference type="eggNOG" id="COG0318">
    <property type="taxonomic scope" value="Bacteria"/>
</dbReference>
<comment type="caution">
    <text evidence="5">The sequence shown here is derived from an EMBL/GenBank/DDBJ whole genome shotgun (WGS) entry which is preliminary data.</text>
</comment>
<dbReference type="Gene3D" id="3.40.50.12780">
    <property type="entry name" value="N-terminal domain of ligase-like"/>
    <property type="match status" value="1"/>
</dbReference>
<gene>
    <name evidence="5" type="ORF">FC83_GL000247</name>
</gene>
<organism evidence="5 6">
    <name type="scientific">Agrilactobacillus composti DSM 18527 = JCM 14202</name>
    <dbReference type="NCBI Taxonomy" id="1423734"/>
    <lineage>
        <taxon>Bacteria</taxon>
        <taxon>Bacillati</taxon>
        <taxon>Bacillota</taxon>
        <taxon>Bacilli</taxon>
        <taxon>Lactobacillales</taxon>
        <taxon>Lactobacillaceae</taxon>
        <taxon>Agrilactobacillus</taxon>
    </lineage>
</organism>
<reference evidence="5 6" key="1">
    <citation type="journal article" date="2015" name="Genome Announc.">
        <title>Expanding the biotechnology potential of lactobacilli through comparative genomics of 213 strains and associated genera.</title>
        <authorList>
            <person name="Sun Z."/>
            <person name="Harris H.M."/>
            <person name="McCann A."/>
            <person name="Guo C."/>
            <person name="Argimon S."/>
            <person name="Zhang W."/>
            <person name="Yang X."/>
            <person name="Jeffery I.B."/>
            <person name="Cooney J.C."/>
            <person name="Kagawa T.F."/>
            <person name="Liu W."/>
            <person name="Song Y."/>
            <person name="Salvetti E."/>
            <person name="Wrobel A."/>
            <person name="Rasinkangas P."/>
            <person name="Parkhill J."/>
            <person name="Rea M.C."/>
            <person name="O'Sullivan O."/>
            <person name="Ritari J."/>
            <person name="Douillard F.P."/>
            <person name="Paul Ross R."/>
            <person name="Yang R."/>
            <person name="Briner A.E."/>
            <person name="Felis G.E."/>
            <person name="de Vos W.M."/>
            <person name="Barrangou R."/>
            <person name="Klaenhammer T.R."/>
            <person name="Caufield P.W."/>
            <person name="Cui Y."/>
            <person name="Zhang H."/>
            <person name="O'Toole P.W."/>
        </authorList>
    </citation>
    <scope>NUCLEOTIDE SEQUENCE [LARGE SCALE GENOMIC DNA]</scope>
    <source>
        <strain evidence="5 6">DSM 18527</strain>
    </source>
</reference>
<dbReference type="InterPro" id="IPR020845">
    <property type="entry name" value="AMP-binding_CS"/>
</dbReference>
<feature type="domain" description="AMP-dependent synthetase/ligase" evidence="3">
    <location>
        <begin position="22"/>
        <end position="370"/>
    </location>
</feature>
<dbReference type="InterPro" id="IPR042099">
    <property type="entry name" value="ANL_N_sf"/>
</dbReference>
<dbReference type="Pfam" id="PF13193">
    <property type="entry name" value="AMP-binding_C"/>
    <property type="match status" value="1"/>
</dbReference>
<sequence>MSGEIKEIKKSFKTLSEAWASRCELSPTHTFLIEDGRRITYDEMDELTRKFIRFFDKVGVHARDIVVIQLPTSLLSIKLIITCFKLNVVVMPISVRLDTKEFQDILTSVNPKLVILSSNVLANYLTSGGNFGSYEGYVLPELCKTVEKVHYFISSQPKLTMLPPDIAAILATSGTTGTPKGVLLSQENILYSETGFVHTFEIDQNDVLLLSLPVNHAIGFHHGIVSTILSGSCCVILESYDPKACLQLIKKYHCTYTLSVPTTAYDLFQATSEDGFLEKIICGGSPISRQLLNESVQRHVPIYNVYGTTESVPFICTTPAYFKAKHGTTAGFPIQGVMVKLLDKQGQEIRDMNHSGEIVVKGPMVFKGYFNNPTATAEVLSKDGWFYTGDLAHYNQDGAIKVDGRINDIIMRGGENISAVLVEKFVLAYPKIQQVAAIGLKDERLGERIGICVIPVYPNQPLTLNEIKSFLAKKEVLKKYWPERLIICDRFPMTDSGKVRKKTLKQHLDAYIRPNIKHIDMR</sequence>
<dbReference type="SUPFAM" id="SSF56801">
    <property type="entry name" value="Acetyl-CoA synthetase-like"/>
    <property type="match status" value="1"/>
</dbReference>
<dbReference type="EMBL" id="AZGA01000066">
    <property type="protein sequence ID" value="KRM32843.1"/>
    <property type="molecule type" value="Genomic_DNA"/>
</dbReference>
<evidence type="ECO:0000259" key="4">
    <source>
        <dbReference type="Pfam" id="PF13193"/>
    </source>
</evidence>
<evidence type="ECO:0000313" key="6">
    <source>
        <dbReference type="Proteomes" id="UP000051236"/>
    </source>
</evidence>
<keyword evidence="2 5" id="KW-0436">Ligase</keyword>
<dbReference type="Gene3D" id="3.30.300.30">
    <property type="match status" value="1"/>
</dbReference>
<keyword evidence="6" id="KW-1185">Reference proteome</keyword>
<evidence type="ECO:0000313" key="5">
    <source>
        <dbReference type="EMBL" id="KRM32843.1"/>
    </source>
</evidence>
<dbReference type="Proteomes" id="UP000051236">
    <property type="component" value="Unassembled WGS sequence"/>
</dbReference>
<dbReference type="Pfam" id="PF00501">
    <property type="entry name" value="AMP-binding"/>
    <property type="match status" value="1"/>
</dbReference>
<evidence type="ECO:0000256" key="2">
    <source>
        <dbReference type="ARBA" id="ARBA00022598"/>
    </source>
</evidence>
<dbReference type="PATRIC" id="fig|1423734.3.peg.247"/>
<accession>X0PTL4</accession>
<dbReference type="CDD" id="cd04433">
    <property type="entry name" value="AFD_class_I"/>
    <property type="match status" value="1"/>
</dbReference>
<protein>
    <submittedName>
        <fullName evidence="5">2-succinylbenzoate--coa ligase</fullName>
    </submittedName>
</protein>
<evidence type="ECO:0000256" key="1">
    <source>
        <dbReference type="ARBA" id="ARBA00006432"/>
    </source>
</evidence>
<dbReference type="GO" id="GO:0031956">
    <property type="term" value="F:medium-chain fatty acid-CoA ligase activity"/>
    <property type="evidence" value="ECO:0007669"/>
    <property type="project" value="TreeGrafter"/>
</dbReference>
<dbReference type="GO" id="GO:0006631">
    <property type="term" value="P:fatty acid metabolic process"/>
    <property type="evidence" value="ECO:0007669"/>
    <property type="project" value="TreeGrafter"/>
</dbReference>
<dbReference type="InterPro" id="IPR000873">
    <property type="entry name" value="AMP-dep_synth/lig_dom"/>
</dbReference>
<dbReference type="PANTHER" id="PTHR43201">
    <property type="entry name" value="ACYL-COA SYNTHETASE"/>
    <property type="match status" value="1"/>
</dbReference>
<dbReference type="RefSeq" id="WP_035453962.1">
    <property type="nucleotide sequence ID" value="NZ_AZGA01000066.1"/>
</dbReference>
<name>X0PTL4_9LACO</name>
<comment type="similarity">
    <text evidence="1">Belongs to the ATP-dependent AMP-binding enzyme family.</text>
</comment>
<dbReference type="InterPro" id="IPR045851">
    <property type="entry name" value="AMP-bd_C_sf"/>
</dbReference>
<feature type="domain" description="AMP-binding enzyme C-terminal" evidence="4">
    <location>
        <begin position="422"/>
        <end position="498"/>
    </location>
</feature>
<dbReference type="InterPro" id="IPR025110">
    <property type="entry name" value="AMP-bd_C"/>
</dbReference>
<dbReference type="PANTHER" id="PTHR43201:SF5">
    <property type="entry name" value="MEDIUM-CHAIN ACYL-COA LIGASE ACSF2, MITOCHONDRIAL"/>
    <property type="match status" value="1"/>
</dbReference>
<dbReference type="OrthoDB" id="9762242at2"/>
<evidence type="ECO:0000259" key="3">
    <source>
        <dbReference type="Pfam" id="PF00501"/>
    </source>
</evidence>
<proteinExistence type="inferred from homology"/>